<gene>
    <name evidence="2" type="ORF">FB558_1292</name>
</gene>
<reference evidence="2 3" key="1">
    <citation type="submission" date="2019-06" db="EMBL/GenBank/DDBJ databases">
        <title>Sequencing the genomes of 1000 actinobacteria strains.</title>
        <authorList>
            <person name="Klenk H.-P."/>
        </authorList>
    </citation>
    <scope>NUCLEOTIDE SEQUENCE [LARGE SCALE GENOMIC DNA]</scope>
    <source>
        <strain evidence="2 3">DSM 45301</strain>
    </source>
</reference>
<dbReference type="Proteomes" id="UP000315677">
    <property type="component" value="Unassembled WGS sequence"/>
</dbReference>
<dbReference type="AlphaFoldDB" id="A0A543DYW9"/>
<dbReference type="EMBL" id="VFPA01000001">
    <property type="protein sequence ID" value="TQM14527.1"/>
    <property type="molecule type" value="Genomic_DNA"/>
</dbReference>
<evidence type="ECO:0000256" key="1">
    <source>
        <dbReference type="SAM" id="MobiDB-lite"/>
    </source>
</evidence>
<comment type="caution">
    <text evidence="2">The sequence shown here is derived from an EMBL/GenBank/DDBJ whole genome shotgun (WGS) entry which is preliminary data.</text>
</comment>
<dbReference type="InterPro" id="IPR027417">
    <property type="entry name" value="P-loop_NTPase"/>
</dbReference>
<dbReference type="SUPFAM" id="SSF52540">
    <property type="entry name" value="P-loop containing nucleoside triphosphate hydrolases"/>
    <property type="match status" value="1"/>
</dbReference>
<dbReference type="OrthoDB" id="3523587at2"/>
<keyword evidence="3" id="KW-1185">Reference proteome</keyword>
<evidence type="ECO:0000313" key="2">
    <source>
        <dbReference type="EMBL" id="TQM14527.1"/>
    </source>
</evidence>
<name>A0A543DYW9_9PSEU</name>
<accession>A0A543DYW9</accession>
<sequence length="219" mass="23055">MAVERNEPPEPYVGHAVTTATRPVRLALPGRSLLLVAGMPGAGKSTLLASLPDTDGVAVFDSESQRAALRLLARGVPYGWQRPVVHLLHRSAVVAAAASRTPTVVVHLPATQPGTRAAVARLAAATRRSAHLLWLQVGVEEARRGQRERGRVVSEGSFSGHARRAEGTAADLLGHPPPGWRSITVLDRAAAAGGLRLDTEPTRTVLAREATAPEPTTVS</sequence>
<proteinExistence type="predicted"/>
<protein>
    <submittedName>
        <fullName evidence="2">AAA domain-containing protein</fullName>
    </submittedName>
</protein>
<organism evidence="2 3">
    <name type="scientific">Pseudonocardia kunmingensis</name>
    <dbReference type="NCBI Taxonomy" id="630975"/>
    <lineage>
        <taxon>Bacteria</taxon>
        <taxon>Bacillati</taxon>
        <taxon>Actinomycetota</taxon>
        <taxon>Actinomycetes</taxon>
        <taxon>Pseudonocardiales</taxon>
        <taxon>Pseudonocardiaceae</taxon>
        <taxon>Pseudonocardia</taxon>
    </lineage>
</organism>
<evidence type="ECO:0000313" key="3">
    <source>
        <dbReference type="Proteomes" id="UP000315677"/>
    </source>
</evidence>
<dbReference type="Gene3D" id="3.40.50.300">
    <property type="entry name" value="P-loop containing nucleotide triphosphate hydrolases"/>
    <property type="match status" value="1"/>
</dbReference>
<feature type="region of interest" description="Disordered" evidence="1">
    <location>
        <begin position="148"/>
        <end position="174"/>
    </location>
</feature>
<dbReference type="Pfam" id="PF13671">
    <property type="entry name" value="AAA_33"/>
    <property type="match status" value="1"/>
</dbReference>